<dbReference type="Proteomes" id="UP001501411">
    <property type="component" value="Unassembled WGS sequence"/>
</dbReference>
<evidence type="ECO:0000256" key="1">
    <source>
        <dbReference type="SAM" id="Phobius"/>
    </source>
</evidence>
<keyword evidence="3" id="KW-1185">Reference proteome</keyword>
<evidence type="ECO:0000313" key="2">
    <source>
        <dbReference type="EMBL" id="GAA4783789.1"/>
    </source>
</evidence>
<keyword evidence="1" id="KW-1133">Transmembrane helix</keyword>
<feature type="transmembrane region" description="Helical" evidence="1">
    <location>
        <begin position="54"/>
        <end position="80"/>
    </location>
</feature>
<comment type="caution">
    <text evidence="2">The sequence shown here is derived from an EMBL/GenBank/DDBJ whole genome shotgun (WGS) entry which is preliminary data.</text>
</comment>
<evidence type="ECO:0008006" key="4">
    <source>
        <dbReference type="Google" id="ProtNLM"/>
    </source>
</evidence>
<keyword evidence="1" id="KW-0812">Transmembrane</keyword>
<sequence length="90" mass="10121">MQVLLTELPMLPMFMMVFLLFFIQSAIPSLDLLDVGVRSLTASFLFAYLTKQELAIMASTAAIWFINLIVPAIIGSVFVFKINFFGNPDR</sequence>
<dbReference type="EMBL" id="BAABIQ010000005">
    <property type="protein sequence ID" value="GAA4783789.1"/>
    <property type="molecule type" value="Genomic_DNA"/>
</dbReference>
<name>A0ABP9AQS1_9SPHI</name>
<evidence type="ECO:0000313" key="3">
    <source>
        <dbReference type="Proteomes" id="UP001501411"/>
    </source>
</evidence>
<feature type="transmembrane region" description="Helical" evidence="1">
    <location>
        <begin position="12"/>
        <end position="33"/>
    </location>
</feature>
<gene>
    <name evidence="2" type="ORF">GCM10023231_09310</name>
</gene>
<keyword evidence="1" id="KW-0472">Membrane</keyword>
<accession>A0ABP9AQS1</accession>
<protein>
    <recommendedName>
        <fullName evidence="4">Sugar ABC transporter permease</fullName>
    </recommendedName>
</protein>
<proteinExistence type="predicted"/>
<organism evidence="2 3">
    <name type="scientific">Olivibacter ginsenosidimutans</name>
    <dbReference type="NCBI Taxonomy" id="1176537"/>
    <lineage>
        <taxon>Bacteria</taxon>
        <taxon>Pseudomonadati</taxon>
        <taxon>Bacteroidota</taxon>
        <taxon>Sphingobacteriia</taxon>
        <taxon>Sphingobacteriales</taxon>
        <taxon>Sphingobacteriaceae</taxon>
        <taxon>Olivibacter</taxon>
    </lineage>
</organism>
<reference evidence="3" key="1">
    <citation type="journal article" date="2019" name="Int. J. Syst. Evol. Microbiol.">
        <title>The Global Catalogue of Microorganisms (GCM) 10K type strain sequencing project: providing services to taxonomists for standard genome sequencing and annotation.</title>
        <authorList>
            <consortium name="The Broad Institute Genomics Platform"/>
            <consortium name="The Broad Institute Genome Sequencing Center for Infectious Disease"/>
            <person name="Wu L."/>
            <person name="Ma J."/>
        </authorList>
    </citation>
    <scope>NUCLEOTIDE SEQUENCE [LARGE SCALE GENOMIC DNA]</scope>
    <source>
        <strain evidence="3">JCM 18200</strain>
    </source>
</reference>